<dbReference type="Proteomes" id="UP000186895">
    <property type="component" value="Unassembled WGS sequence"/>
</dbReference>
<organism evidence="1 2">
    <name type="scientific">Marinobacterium stanieri</name>
    <dbReference type="NCBI Taxonomy" id="49186"/>
    <lineage>
        <taxon>Bacteria</taxon>
        <taxon>Pseudomonadati</taxon>
        <taxon>Pseudomonadota</taxon>
        <taxon>Gammaproteobacteria</taxon>
        <taxon>Oceanospirillales</taxon>
        <taxon>Oceanospirillaceae</taxon>
        <taxon>Marinobacterium</taxon>
    </lineage>
</organism>
<dbReference type="EMBL" id="FTMN01000002">
    <property type="protein sequence ID" value="SIQ07683.1"/>
    <property type="molecule type" value="Genomic_DNA"/>
</dbReference>
<sequence length="157" mass="17770">MNPAVGQAEVAQDERPSRSDLELCKLQIMFSLQADKRLIYVGVQPTVALRYLTRLVAARPRVLRNHIRRVYLSIQCADSERVTGALIDLLLVLRGRGQFLVNRLIQQAGPLLLSEHRITMNKAVDTRELDLLSSLPLDYSVLSNGRCTRLSIQKQLH</sequence>
<accession>A0A1N6PTQ4</accession>
<evidence type="ECO:0000313" key="1">
    <source>
        <dbReference type="EMBL" id="SIQ07683.1"/>
    </source>
</evidence>
<keyword evidence="2" id="KW-1185">Reference proteome</keyword>
<protein>
    <submittedName>
        <fullName evidence="1">Uncharacterized protein</fullName>
    </submittedName>
</protein>
<gene>
    <name evidence="1" type="ORF">SAMN05421647_10229</name>
</gene>
<dbReference type="eggNOG" id="ENOG50336DK">
    <property type="taxonomic scope" value="Bacteria"/>
</dbReference>
<dbReference type="STRING" id="49186.SAMN05421647_10229"/>
<dbReference type="AlphaFoldDB" id="A0A1N6PTQ4"/>
<evidence type="ECO:0000313" key="2">
    <source>
        <dbReference type="Proteomes" id="UP000186895"/>
    </source>
</evidence>
<name>A0A1N6PTQ4_9GAMM</name>
<dbReference type="RefSeq" id="WP_076461366.1">
    <property type="nucleotide sequence ID" value="NZ_FTMN01000002.1"/>
</dbReference>
<proteinExistence type="predicted"/>
<reference evidence="1 2" key="1">
    <citation type="submission" date="2017-01" db="EMBL/GenBank/DDBJ databases">
        <authorList>
            <person name="Mah S.A."/>
            <person name="Swanson W.J."/>
            <person name="Moy G.W."/>
            <person name="Vacquier V.D."/>
        </authorList>
    </citation>
    <scope>NUCLEOTIDE SEQUENCE [LARGE SCALE GENOMIC DNA]</scope>
    <source>
        <strain evidence="1 2">DSM 7027</strain>
    </source>
</reference>